<dbReference type="GO" id="GO:0030154">
    <property type="term" value="P:cell differentiation"/>
    <property type="evidence" value="ECO:0007669"/>
    <property type="project" value="UniProtKB-UniRule"/>
</dbReference>
<name>A0A067L2M5_JATCU</name>
<dbReference type="OrthoDB" id="1914102at2759"/>
<accession>A0A067L2M5</accession>
<dbReference type="GO" id="GO:0008083">
    <property type="term" value="F:growth factor activity"/>
    <property type="evidence" value="ECO:0007669"/>
    <property type="project" value="UniProtKB-UniRule"/>
</dbReference>
<evidence type="ECO:0000256" key="6">
    <source>
        <dbReference type="ARBA" id="ARBA00022729"/>
    </source>
</evidence>
<dbReference type="PANTHER" id="PTHR33285:SF33">
    <property type="entry name" value="PHYTOSULFOKINE"/>
    <property type="match status" value="1"/>
</dbReference>
<dbReference type="Pfam" id="PF06404">
    <property type="entry name" value="PSK"/>
    <property type="match status" value="1"/>
</dbReference>
<evidence type="ECO:0000256" key="1">
    <source>
        <dbReference type="ARBA" id="ARBA00004613"/>
    </source>
</evidence>
<feature type="signal peptide" evidence="9">
    <location>
        <begin position="1"/>
        <end position="25"/>
    </location>
</feature>
<comment type="subcellular location">
    <subcellularLocation>
        <location evidence="1 9">Secreted</location>
    </subcellularLocation>
</comment>
<dbReference type="InterPro" id="IPR009438">
    <property type="entry name" value="Phytosulfokine"/>
</dbReference>
<protein>
    <recommendedName>
        <fullName evidence="9">Phytosulfokine</fullName>
    </recommendedName>
    <component>
        <recommendedName>
            <fullName evidence="9">Phytosulfokine-alpha</fullName>
            <shortName evidence="9">PSK-alpha</shortName>
            <shortName evidence="9">Phytosulfokine-a</shortName>
        </recommendedName>
    </component>
    <component>
        <recommendedName>
            <fullName evidence="9">Phytosulfokine-beta</fullName>
            <shortName evidence="9">PSK-beta</shortName>
            <shortName evidence="9">Phytosulfokine-b</shortName>
        </recommendedName>
    </component>
</protein>
<keyword evidence="8 9" id="KW-0339">Growth factor</keyword>
<keyword evidence="4 9" id="KW-0964">Secreted</keyword>
<sequence length="93" mass="10759">MKRNCCVLLIFLFFVFQLLLSSTSARLLPSKQDEEEVKGQLKIGSPADIKEDVSNLMGSENYECEDEEEECSKRRMVAEAHLDYIYTQNHKKP</sequence>
<dbReference type="KEGG" id="jcu:105629452"/>
<proteinExistence type="inferred from homology"/>
<evidence type="ECO:0000256" key="9">
    <source>
        <dbReference type="RuleBase" id="RU368031"/>
    </source>
</evidence>
<keyword evidence="5 9" id="KW-0765">Sulfation</keyword>
<comment type="function">
    <text evidence="9">Promotes plant cell differentiation, organogenesis and somatic embryogenesis as well as cell proliferation.</text>
</comment>
<evidence type="ECO:0000256" key="2">
    <source>
        <dbReference type="ARBA" id="ARBA00010781"/>
    </source>
</evidence>
<evidence type="ECO:0000256" key="3">
    <source>
        <dbReference type="ARBA" id="ARBA00022473"/>
    </source>
</evidence>
<dbReference type="GO" id="GO:0008283">
    <property type="term" value="P:cell population proliferation"/>
    <property type="evidence" value="ECO:0007669"/>
    <property type="project" value="UniProtKB-UniRule"/>
</dbReference>
<keyword evidence="7 9" id="KW-0221">Differentiation</keyword>
<dbReference type="Proteomes" id="UP000027138">
    <property type="component" value="Unassembled WGS sequence"/>
</dbReference>
<organism evidence="10 11">
    <name type="scientific">Jatropha curcas</name>
    <name type="common">Barbados nut</name>
    <dbReference type="NCBI Taxonomy" id="180498"/>
    <lineage>
        <taxon>Eukaryota</taxon>
        <taxon>Viridiplantae</taxon>
        <taxon>Streptophyta</taxon>
        <taxon>Embryophyta</taxon>
        <taxon>Tracheophyta</taxon>
        <taxon>Spermatophyta</taxon>
        <taxon>Magnoliopsida</taxon>
        <taxon>eudicotyledons</taxon>
        <taxon>Gunneridae</taxon>
        <taxon>Pentapetalae</taxon>
        <taxon>rosids</taxon>
        <taxon>fabids</taxon>
        <taxon>Malpighiales</taxon>
        <taxon>Euphorbiaceae</taxon>
        <taxon>Crotonoideae</taxon>
        <taxon>Jatropheae</taxon>
        <taxon>Jatropha</taxon>
    </lineage>
</organism>
<dbReference type="GO" id="GO:0005576">
    <property type="term" value="C:extracellular region"/>
    <property type="evidence" value="ECO:0007669"/>
    <property type="project" value="UniProtKB-SubCell"/>
</dbReference>
<dbReference type="EMBL" id="KK914288">
    <property type="protein sequence ID" value="KDP42677.1"/>
    <property type="molecule type" value="Genomic_DNA"/>
</dbReference>
<keyword evidence="11" id="KW-1185">Reference proteome</keyword>
<dbReference type="PANTHER" id="PTHR33285">
    <property type="entry name" value="PHYTOSULFOKINES 3"/>
    <property type="match status" value="1"/>
</dbReference>
<feature type="chain" id="PRO_5031595945" description="Phytosulfokine" evidence="9">
    <location>
        <begin position="26"/>
        <end position="93"/>
    </location>
</feature>
<evidence type="ECO:0000256" key="7">
    <source>
        <dbReference type="ARBA" id="ARBA00022782"/>
    </source>
</evidence>
<gene>
    <name evidence="10" type="ORF">JCGZ_23617</name>
</gene>
<keyword evidence="3 9" id="KW-0217">Developmental protein</keyword>
<evidence type="ECO:0000313" key="10">
    <source>
        <dbReference type="EMBL" id="KDP42677.1"/>
    </source>
</evidence>
<dbReference type="AlphaFoldDB" id="A0A067L2M5"/>
<evidence type="ECO:0000256" key="4">
    <source>
        <dbReference type="ARBA" id="ARBA00022525"/>
    </source>
</evidence>
<comment type="similarity">
    <text evidence="2 9">Belongs to the phytosulfokine family.</text>
</comment>
<reference evidence="10 11" key="1">
    <citation type="journal article" date="2014" name="PLoS ONE">
        <title>Global Analysis of Gene Expression Profiles in Physic Nut (Jatropha curcas L.) Seedlings Exposed to Salt Stress.</title>
        <authorList>
            <person name="Zhang L."/>
            <person name="Zhang C."/>
            <person name="Wu P."/>
            <person name="Chen Y."/>
            <person name="Li M."/>
            <person name="Jiang H."/>
            <person name="Wu G."/>
        </authorList>
    </citation>
    <scope>NUCLEOTIDE SEQUENCE [LARGE SCALE GENOMIC DNA]</scope>
    <source>
        <strain evidence="11">cv. GZQX0401</strain>
        <tissue evidence="10">Young leaves</tissue>
    </source>
</reference>
<evidence type="ECO:0000256" key="5">
    <source>
        <dbReference type="ARBA" id="ARBA00022641"/>
    </source>
</evidence>
<keyword evidence="6 9" id="KW-0732">Signal</keyword>
<comment type="PTM">
    <text evidence="9">PSK-alpha is produced by endopeptidase digestion. PSK-beta is produced from PSK-alpha by exopeptidase digestion.</text>
</comment>
<evidence type="ECO:0000313" key="11">
    <source>
        <dbReference type="Proteomes" id="UP000027138"/>
    </source>
</evidence>
<comment type="PTM">
    <text evidence="9">Sulfation is important for activity and for the binding to a putative membrane receptor.</text>
</comment>
<evidence type="ECO:0000256" key="8">
    <source>
        <dbReference type="ARBA" id="ARBA00023030"/>
    </source>
</evidence>